<keyword evidence="4 10" id="KW-1133">Transmembrane helix</keyword>
<organism evidence="12 13">
    <name type="scientific">Paralvinella palmiformis</name>
    <dbReference type="NCBI Taxonomy" id="53620"/>
    <lineage>
        <taxon>Eukaryota</taxon>
        <taxon>Metazoa</taxon>
        <taxon>Spiralia</taxon>
        <taxon>Lophotrochozoa</taxon>
        <taxon>Annelida</taxon>
        <taxon>Polychaeta</taxon>
        <taxon>Sedentaria</taxon>
        <taxon>Canalipalpata</taxon>
        <taxon>Terebellida</taxon>
        <taxon>Terebelliformia</taxon>
        <taxon>Alvinellidae</taxon>
        <taxon>Paralvinella</taxon>
    </lineage>
</organism>
<dbReference type="InterPro" id="IPR017452">
    <property type="entry name" value="GPCR_Rhodpsn_7TM"/>
</dbReference>
<evidence type="ECO:0000256" key="7">
    <source>
        <dbReference type="ARBA" id="ARBA00023170"/>
    </source>
</evidence>
<name>A0AAD9JAG7_9ANNE</name>
<dbReference type="PANTHER" id="PTHR24249">
    <property type="entry name" value="HISTAMINE RECEPTOR-RELATED G-PROTEIN COUPLED RECEPTOR"/>
    <property type="match status" value="1"/>
</dbReference>
<proteinExistence type="inferred from homology"/>
<dbReference type="GO" id="GO:0005886">
    <property type="term" value="C:plasma membrane"/>
    <property type="evidence" value="ECO:0007669"/>
    <property type="project" value="UniProtKB-SubCell"/>
</dbReference>
<dbReference type="Proteomes" id="UP001208570">
    <property type="component" value="Unassembled WGS sequence"/>
</dbReference>
<dbReference type="EMBL" id="JAODUP010000460">
    <property type="protein sequence ID" value="KAK2149234.1"/>
    <property type="molecule type" value="Genomic_DNA"/>
</dbReference>
<keyword evidence="3 9" id="KW-0812">Transmembrane</keyword>
<evidence type="ECO:0000256" key="10">
    <source>
        <dbReference type="SAM" id="Phobius"/>
    </source>
</evidence>
<reference evidence="12" key="1">
    <citation type="journal article" date="2023" name="Mol. Biol. Evol.">
        <title>Third-Generation Sequencing Reveals the Adaptive Role of the Epigenome in Three Deep-Sea Polychaetes.</title>
        <authorList>
            <person name="Perez M."/>
            <person name="Aroh O."/>
            <person name="Sun Y."/>
            <person name="Lan Y."/>
            <person name="Juniper S.K."/>
            <person name="Young C.R."/>
            <person name="Angers B."/>
            <person name="Qian P.Y."/>
        </authorList>
    </citation>
    <scope>NUCLEOTIDE SEQUENCE</scope>
    <source>
        <strain evidence="12">P08H-3</strain>
    </source>
</reference>
<evidence type="ECO:0000313" key="13">
    <source>
        <dbReference type="Proteomes" id="UP001208570"/>
    </source>
</evidence>
<dbReference type="PROSITE" id="PS50262">
    <property type="entry name" value="G_PROTEIN_RECEP_F1_2"/>
    <property type="match status" value="1"/>
</dbReference>
<dbReference type="InterPro" id="IPR050569">
    <property type="entry name" value="TAAR"/>
</dbReference>
<evidence type="ECO:0000256" key="6">
    <source>
        <dbReference type="ARBA" id="ARBA00023136"/>
    </source>
</evidence>
<feature type="transmembrane region" description="Helical" evidence="10">
    <location>
        <begin position="130"/>
        <end position="151"/>
    </location>
</feature>
<evidence type="ECO:0000256" key="5">
    <source>
        <dbReference type="ARBA" id="ARBA00023040"/>
    </source>
</evidence>
<keyword evidence="5 9" id="KW-0297">G-protein coupled receptor</keyword>
<dbReference type="PANTHER" id="PTHR24249:SF372">
    <property type="entry name" value="G-PROTEIN COUPLED RECEPTORS FAMILY 1 PROFILE DOMAIN-CONTAINING PROTEIN"/>
    <property type="match status" value="1"/>
</dbReference>
<evidence type="ECO:0000256" key="2">
    <source>
        <dbReference type="ARBA" id="ARBA00022475"/>
    </source>
</evidence>
<dbReference type="SUPFAM" id="SSF81321">
    <property type="entry name" value="Family A G protein-coupled receptor-like"/>
    <property type="match status" value="1"/>
</dbReference>
<keyword evidence="6 10" id="KW-0472">Membrane</keyword>
<feature type="domain" description="G-protein coupled receptors family 1 profile" evidence="11">
    <location>
        <begin position="31"/>
        <end position="188"/>
    </location>
</feature>
<feature type="transmembrane region" description="Helical" evidence="10">
    <location>
        <begin position="20"/>
        <end position="39"/>
    </location>
</feature>
<sequence>MDLRLVLSRNLVLTKLITYLYPILSVWVIIVNGLTLFVFAKYKQLQKKRNVMIISLSAVDLFTGMTQFLPKAIGFIVGADKSFAICMTATAVQIAPPWASIFHLVAVAIERHIAITRPLLYHVIITPTRLAVAVTGNIAAAFFFALVPLAWPRDQFQDVCLSILWYPTAYRHYVGMLYTVLVVNGTAD</sequence>
<keyword evidence="13" id="KW-1185">Reference proteome</keyword>
<dbReference type="GO" id="GO:0004930">
    <property type="term" value="F:G protein-coupled receptor activity"/>
    <property type="evidence" value="ECO:0007669"/>
    <property type="project" value="UniProtKB-KW"/>
</dbReference>
<feature type="transmembrane region" description="Helical" evidence="10">
    <location>
        <begin position="51"/>
        <end position="70"/>
    </location>
</feature>
<evidence type="ECO:0000256" key="4">
    <source>
        <dbReference type="ARBA" id="ARBA00022989"/>
    </source>
</evidence>
<comment type="similarity">
    <text evidence="9">Belongs to the G-protein coupled receptor 1 family.</text>
</comment>
<comment type="subcellular location">
    <subcellularLocation>
        <location evidence="1">Cell membrane</location>
        <topology evidence="1">Multi-pass membrane protein</topology>
    </subcellularLocation>
</comment>
<keyword evidence="2" id="KW-1003">Cell membrane</keyword>
<dbReference type="Pfam" id="PF00001">
    <property type="entry name" value="7tm_1"/>
    <property type="match status" value="1"/>
</dbReference>
<feature type="transmembrane region" description="Helical" evidence="10">
    <location>
        <begin position="82"/>
        <end position="109"/>
    </location>
</feature>
<dbReference type="PRINTS" id="PR00237">
    <property type="entry name" value="GPCRRHODOPSN"/>
</dbReference>
<gene>
    <name evidence="12" type="ORF">LSH36_460g02013</name>
</gene>
<keyword evidence="8 9" id="KW-0807">Transducer</keyword>
<evidence type="ECO:0000256" key="8">
    <source>
        <dbReference type="ARBA" id="ARBA00023224"/>
    </source>
</evidence>
<dbReference type="Gene3D" id="1.20.1070.10">
    <property type="entry name" value="Rhodopsin 7-helix transmembrane proteins"/>
    <property type="match status" value="1"/>
</dbReference>
<evidence type="ECO:0000256" key="9">
    <source>
        <dbReference type="RuleBase" id="RU000688"/>
    </source>
</evidence>
<keyword evidence="7 9" id="KW-0675">Receptor</keyword>
<evidence type="ECO:0000256" key="1">
    <source>
        <dbReference type="ARBA" id="ARBA00004651"/>
    </source>
</evidence>
<protein>
    <recommendedName>
        <fullName evidence="11">G-protein coupled receptors family 1 profile domain-containing protein</fullName>
    </recommendedName>
</protein>
<evidence type="ECO:0000259" key="11">
    <source>
        <dbReference type="PROSITE" id="PS50262"/>
    </source>
</evidence>
<dbReference type="InterPro" id="IPR000276">
    <property type="entry name" value="GPCR_Rhodpsn"/>
</dbReference>
<dbReference type="AlphaFoldDB" id="A0AAD9JAG7"/>
<comment type="caution">
    <text evidence="12">The sequence shown here is derived from an EMBL/GenBank/DDBJ whole genome shotgun (WGS) entry which is preliminary data.</text>
</comment>
<accession>A0AAD9JAG7</accession>
<evidence type="ECO:0000256" key="3">
    <source>
        <dbReference type="ARBA" id="ARBA00022692"/>
    </source>
</evidence>
<evidence type="ECO:0000313" key="12">
    <source>
        <dbReference type="EMBL" id="KAK2149234.1"/>
    </source>
</evidence>
<dbReference type="CDD" id="cd00637">
    <property type="entry name" value="7tm_classA_rhodopsin-like"/>
    <property type="match status" value="1"/>
</dbReference>
<dbReference type="PROSITE" id="PS00237">
    <property type="entry name" value="G_PROTEIN_RECEP_F1_1"/>
    <property type="match status" value="1"/>
</dbReference>